<evidence type="ECO:0000256" key="12">
    <source>
        <dbReference type="SAM" id="MobiDB-lite"/>
    </source>
</evidence>
<dbReference type="GO" id="GO:0003676">
    <property type="term" value="F:nucleic acid binding"/>
    <property type="evidence" value="ECO:0007669"/>
    <property type="project" value="InterPro"/>
</dbReference>
<feature type="chain" id="PRO_5001756033" description="Ribonuclease H" evidence="13">
    <location>
        <begin position="24"/>
        <end position="370"/>
    </location>
</feature>
<feature type="region of interest" description="Disordered" evidence="12">
    <location>
        <begin position="138"/>
        <end position="210"/>
    </location>
</feature>
<dbReference type="InterPro" id="IPR012337">
    <property type="entry name" value="RNaseH-like_sf"/>
</dbReference>
<dbReference type="InterPro" id="IPR050092">
    <property type="entry name" value="RNase_H"/>
</dbReference>
<keyword evidence="16" id="KW-1185">Reference proteome</keyword>
<dbReference type="InterPro" id="IPR011320">
    <property type="entry name" value="RNase_H1_N"/>
</dbReference>
<feature type="compositionally biased region" description="Polar residues" evidence="12">
    <location>
        <begin position="141"/>
        <end position="152"/>
    </location>
</feature>
<comment type="cofactor">
    <cofactor evidence="2">
        <name>Mg(2+)</name>
        <dbReference type="ChEBI" id="CHEBI:18420"/>
    </cofactor>
</comment>
<evidence type="ECO:0000256" key="5">
    <source>
        <dbReference type="ARBA" id="ARBA00012180"/>
    </source>
</evidence>
<keyword evidence="10" id="KW-0378">Hydrolase</keyword>
<feature type="compositionally biased region" description="Pro residues" evidence="12">
    <location>
        <begin position="169"/>
        <end position="179"/>
    </location>
</feature>
<evidence type="ECO:0000256" key="8">
    <source>
        <dbReference type="ARBA" id="ARBA00022723"/>
    </source>
</evidence>
<keyword evidence="11" id="KW-0460">Magnesium</keyword>
<dbReference type="Proteomes" id="UP000053758">
    <property type="component" value="Unassembled WGS sequence"/>
</dbReference>
<keyword evidence="9" id="KW-0255">Endonuclease</keyword>
<evidence type="ECO:0000256" key="13">
    <source>
        <dbReference type="SAM" id="SignalP"/>
    </source>
</evidence>
<feature type="domain" description="RNase H type-1" evidence="14">
    <location>
        <begin position="215"/>
        <end position="365"/>
    </location>
</feature>
<protein>
    <recommendedName>
        <fullName evidence="6">Ribonuclease H</fullName>
        <ecNumber evidence="5">3.1.26.4</ecNumber>
    </recommendedName>
</protein>
<feature type="compositionally biased region" description="Basic residues" evidence="12">
    <location>
        <begin position="180"/>
        <end position="196"/>
    </location>
</feature>
<dbReference type="PANTHER" id="PTHR10642:SF26">
    <property type="entry name" value="RIBONUCLEASE H1"/>
    <property type="match status" value="1"/>
</dbReference>
<proteinExistence type="inferred from homology"/>
<dbReference type="HOGENOM" id="CLU_030894_0_2_1"/>
<dbReference type="PROSITE" id="PS50879">
    <property type="entry name" value="RNASE_H_1"/>
    <property type="match status" value="1"/>
</dbReference>
<dbReference type="GO" id="GO:0046872">
    <property type="term" value="F:metal ion binding"/>
    <property type="evidence" value="ECO:0007669"/>
    <property type="project" value="UniProtKB-KW"/>
</dbReference>
<evidence type="ECO:0000256" key="9">
    <source>
        <dbReference type="ARBA" id="ARBA00022759"/>
    </source>
</evidence>
<feature type="compositionally biased region" description="Low complexity" evidence="12">
    <location>
        <begin position="201"/>
        <end position="210"/>
    </location>
</feature>
<evidence type="ECO:0000256" key="3">
    <source>
        <dbReference type="ARBA" id="ARBA00004065"/>
    </source>
</evidence>
<dbReference type="GO" id="GO:0004523">
    <property type="term" value="F:RNA-DNA hybrid ribonuclease activity"/>
    <property type="evidence" value="ECO:0007669"/>
    <property type="project" value="UniProtKB-EC"/>
</dbReference>
<gene>
    <name evidence="15" type="ORF">PAN0_021d5991</name>
</gene>
<evidence type="ECO:0000256" key="2">
    <source>
        <dbReference type="ARBA" id="ARBA00001946"/>
    </source>
</evidence>
<feature type="signal peptide" evidence="13">
    <location>
        <begin position="1"/>
        <end position="23"/>
    </location>
</feature>
<dbReference type="SUPFAM" id="SSF55658">
    <property type="entry name" value="L9 N-domain-like"/>
    <property type="match status" value="1"/>
</dbReference>
<dbReference type="InterPro" id="IPR036397">
    <property type="entry name" value="RNaseH_sf"/>
</dbReference>
<keyword evidence="8" id="KW-0479">Metal-binding</keyword>
<dbReference type="InterPro" id="IPR009027">
    <property type="entry name" value="Ribosomal_bL9/RNase_H1_N"/>
</dbReference>
<keyword evidence="7" id="KW-0540">Nuclease</keyword>
<name>A0A081CM66_PSEA2</name>
<sequence>MIHVQRNSVLALALALVLPTASSTRLPAAVLAQTSARSASDLSRLYRPSTLLPLRPLRHIQTRLHPTRQPPRRLLHSPSDHHSFTQHLETMPKIIYYAVRVGRETGVFTDWDVAAPLVVGHSGAVHKKFSSRLEAERFVNGKSTEPPSSATNEKPKQALGKRKSISPPASNPPAKPQPQPKKKRAIAPPPSKKRRNSTAPSYSDATSVAASSTQATRKINVYCDGSAVGNGKKGARAGYGVWFEDQALHHLNEARRLPGKIQTNNRAELLAIVRAIQLCPNDGRQLLIFTDSQYSMDAVTKWIDGWKENGWFTATGKEVLNKDLIVQLDHELNSRFPKPAMTYVKGHSGIEGNEIADRMAKLGATLPECD</sequence>
<dbReference type="EC" id="3.1.26.4" evidence="5"/>
<evidence type="ECO:0000256" key="4">
    <source>
        <dbReference type="ARBA" id="ARBA00005300"/>
    </source>
</evidence>
<dbReference type="CDD" id="cd09280">
    <property type="entry name" value="RNase_HI_eukaryote_like"/>
    <property type="match status" value="1"/>
</dbReference>
<dbReference type="AlphaFoldDB" id="A0A081CM66"/>
<evidence type="ECO:0000256" key="7">
    <source>
        <dbReference type="ARBA" id="ARBA00022722"/>
    </source>
</evidence>
<dbReference type="Gene3D" id="3.30.420.10">
    <property type="entry name" value="Ribonuclease H-like superfamily/Ribonuclease H"/>
    <property type="match status" value="1"/>
</dbReference>
<accession>A0A081CM66</accession>
<dbReference type="GO" id="GO:0043137">
    <property type="term" value="P:DNA replication, removal of RNA primer"/>
    <property type="evidence" value="ECO:0007669"/>
    <property type="project" value="TreeGrafter"/>
</dbReference>
<dbReference type="GeneID" id="26306849"/>
<evidence type="ECO:0000256" key="1">
    <source>
        <dbReference type="ARBA" id="ARBA00000077"/>
    </source>
</evidence>
<dbReference type="EMBL" id="DF830088">
    <property type="protein sequence ID" value="GAK67762.1"/>
    <property type="molecule type" value="Genomic_DNA"/>
</dbReference>
<evidence type="ECO:0000313" key="16">
    <source>
        <dbReference type="Proteomes" id="UP000053758"/>
    </source>
</evidence>
<comment type="function">
    <text evidence="3">Endonuclease that specifically degrades the RNA of RNA-DNA hybrids.</text>
</comment>
<evidence type="ECO:0000259" key="14">
    <source>
        <dbReference type="PROSITE" id="PS50879"/>
    </source>
</evidence>
<evidence type="ECO:0000256" key="11">
    <source>
        <dbReference type="ARBA" id="ARBA00022842"/>
    </source>
</evidence>
<evidence type="ECO:0000256" key="10">
    <source>
        <dbReference type="ARBA" id="ARBA00022801"/>
    </source>
</evidence>
<dbReference type="InterPro" id="IPR037056">
    <property type="entry name" value="RNase_H1_N_sf"/>
</dbReference>
<dbReference type="PANTHER" id="PTHR10642">
    <property type="entry name" value="RIBONUCLEASE H1"/>
    <property type="match status" value="1"/>
</dbReference>
<evidence type="ECO:0000313" key="15">
    <source>
        <dbReference type="EMBL" id="GAK67762.1"/>
    </source>
</evidence>
<dbReference type="Pfam" id="PF01693">
    <property type="entry name" value="Cauli_VI"/>
    <property type="match status" value="1"/>
</dbReference>
<comment type="catalytic activity">
    <reaction evidence="1">
        <text>Endonucleolytic cleavage to 5'-phosphomonoester.</text>
        <dbReference type="EC" id="3.1.26.4"/>
    </reaction>
</comment>
<organism evidence="15">
    <name type="scientific">Pseudozyma antarctica</name>
    <name type="common">Yeast</name>
    <name type="synonym">Candida antarctica</name>
    <dbReference type="NCBI Taxonomy" id="84753"/>
    <lineage>
        <taxon>Eukaryota</taxon>
        <taxon>Fungi</taxon>
        <taxon>Dikarya</taxon>
        <taxon>Basidiomycota</taxon>
        <taxon>Ustilaginomycotina</taxon>
        <taxon>Ustilaginomycetes</taxon>
        <taxon>Ustilaginales</taxon>
        <taxon>Ustilaginaceae</taxon>
        <taxon>Moesziomyces</taxon>
    </lineage>
</organism>
<reference evidence="15" key="1">
    <citation type="submission" date="2014-07" db="EMBL/GenBank/DDBJ databases">
        <title>Draft genome sequence of the yeast Pseudozyma antarctica JCM 10317 known as a producer of lipase B which used in a wide range of industrial applications.</title>
        <authorList>
            <person name="Morita T."/>
            <person name="Saika A."/>
            <person name="Koike H."/>
        </authorList>
    </citation>
    <scope>NUCLEOTIDE SEQUENCE</scope>
    <source>
        <strain evidence="15">JCM 10317</strain>
    </source>
</reference>
<dbReference type="Gene3D" id="3.40.970.10">
    <property type="entry name" value="Ribonuclease H1, N-terminal domain"/>
    <property type="match status" value="1"/>
</dbReference>
<dbReference type="SUPFAM" id="SSF53098">
    <property type="entry name" value="Ribonuclease H-like"/>
    <property type="match status" value="1"/>
</dbReference>
<dbReference type="RefSeq" id="XP_014653974.1">
    <property type="nucleotide sequence ID" value="XM_014798488.1"/>
</dbReference>
<comment type="similarity">
    <text evidence="4">Belongs to the RNase H family.</text>
</comment>
<dbReference type="InterPro" id="IPR002156">
    <property type="entry name" value="RNaseH_domain"/>
</dbReference>
<evidence type="ECO:0000256" key="6">
    <source>
        <dbReference type="ARBA" id="ARBA00017721"/>
    </source>
</evidence>
<dbReference type="FunFam" id="3.40.970.10:FF:000002">
    <property type="entry name" value="Ribonuclease H"/>
    <property type="match status" value="1"/>
</dbReference>
<dbReference type="Pfam" id="PF00075">
    <property type="entry name" value="RNase_H"/>
    <property type="match status" value="1"/>
</dbReference>
<keyword evidence="13" id="KW-0732">Signal</keyword>